<name>A0ABR8C8Q5_9CYAN</name>
<dbReference type="PANTHER" id="PTHR22617">
    <property type="entry name" value="CHEMOTAXIS SENSOR HISTIDINE KINASE-RELATED"/>
    <property type="match status" value="1"/>
</dbReference>
<dbReference type="InterPro" id="IPR039315">
    <property type="entry name" value="CheW"/>
</dbReference>
<comment type="caution">
    <text evidence="2">The sequence shown here is derived from an EMBL/GenBank/DDBJ whole genome shotgun (WGS) entry which is preliminary data.</text>
</comment>
<dbReference type="PANTHER" id="PTHR22617:SF23">
    <property type="entry name" value="CHEMOTAXIS PROTEIN CHEW"/>
    <property type="match status" value="1"/>
</dbReference>
<dbReference type="InterPro" id="IPR002545">
    <property type="entry name" value="CheW-lke_dom"/>
</dbReference>
<dbReference type="SUPFAM" id="SSF50341">
    <property type="entry name" value="CheW-like"/>
    <property type="match status" value="1"/>
</dbReference>
<dbReference type="Gene3D" id="2.40.50.180">
    <property type="entry name" value="CheA-289, Domain 4"/>
    <property type="match status" value="1"/>
</dbReference>
<feature type="domain" description="CheW-like" evidence="1">
    <location>
        <begin position="2"/>
        <end position="150"/>
    </location>
</feature>
<dbReference type="Gene3D" id="2.30.30.40">
    <property type="entry name" value="SH3 Domains"/>
    <property type="match status" value="1"/>
</dbReference>
<dbReference type="EMBL" id="JACJQY010000009">
    <property type="protein sequence ID" value="MBD2316750.1"/>
    <property type="molecule type" value="Genomic_DNA"/>
</dbReference>
<sequence length="167" mass="18445">MIQEYCRLRVSSLLRIAIPVEHVDEVVQLQSQDISPIPGVHPCLLGITNQRGSLLWVLHLEKFFGIQPMPLAKTMKAIALRLVLSDGEIRRLACVVMGLEEIITLDTQKLFPVPDKLPLRSKSLLLGLAKIEGNTYGIVNINEVFRILNPDVGISEEGSKLVGISTA</sequence>
<reference evidence="2 3" key="1">
    <citation type="journal article" date="2020" name="ISME J.">
        <title>Comparative genomics reveals insights into cyanobacterial evolution and habitat adaptation.</title>
        <authorList>
            <person name="Chen M.Y."/>
            <person name="Teng W.K."/>
            <person name="Zhao L."/>
            <person name="Hu C.X."/>
            <person name="Zhou Y.K."/>
            <person name="Han B.P."/>
            <person name="Song L.R."/>
            <person name="Shu W.S."/>
        </authorList>
    </citation>
    <scope>NUCLEOTIDE SEQUENCE [LARGE SCALE GENOMIC DNA]</scope>
    <source>
        <strain evidence="2 3">FACHB-1050</strain>
    </source>
</reference>
<dbReference type="RefSeq" id="WP_190577636.1">
    <property type="nucleotide sequence ID" value="NZ_CAWPQU010000089.1"/>
</dbReference>
<accession>A0ABR8C8Q5</accession>
<organism evidence="2 3">
    <name type="scientific">Phormidium tenue FACHB-1050</name>
    <dbReference type="NCBI Taxonomy" id="2692857"/>
    <lineage>
        <taxon>Bacteria</taxon>
        <taxon>Bacillati</taxon>
        <taxon>Cyanobacteriota</taxon>
        <taxon>Cyanophyceae</taxon>
        <taxon>Oscillatoriophycideae</taxon>
        <taxon>Oscillatoriales</taxon>
        <taxon>Oscillatoriaceae</taxon>
        <taxon>Phormidium</taxon>
    </lineage>
</organism>
<evidence type="ECO:0000259" key="1">
    <source>
        <dbReference type="PROSITE" id="PS50851"/>
    </source>
</evidence>
<protein>
    <submittedName>
        <fullName evidence="2">Chemotaxis protein CheW</fullName>
    </submittedName>
</protein>
<proteinExistence type="predicted"/>
<evidence type="ECO:0000313" key="2">
    <source>
        <dbReference type="EMBL" id="MBD2316750.1"/>
    </source>
</evidence>
<dbReference type="Pfam" id="PF01584">
    <property type="entry name" value="CheW"/>
    <property type="match status" value="1"/>
</dbReference>
<dbReference type="PROSITE" id="PS50851">
    <property type="entry name" value="CHEW"/>
    <property type="match status" value="1"/>
</dbReference>
<dbReference type="Proteomes" id="UP000618445">
    <property type="component" value="Unassembled WGS sequence"/>
</dbReference>
<dbReference type="InterPro" id="IPR036061">
    <property type="entry name" value="CheW-like_dom_sf"/>
</dbReference>
<gene>
    <name evidence="2" type="ORF">H6G05_07805</name>
</gene>
<dbReference type="SMART" id="SM00260">
    <property type="entry name" value="CheW"/>
    <property type="match status" value="1"/>
</dbReference>
<keyword evidence="3" id="KW-1185">Reference proteome</keyword>
<evidence type="ECO:0000313" key="3">
    <source>
        <dbReference type="Proteomes" id="UP000618445"/>
    </source>
</evidence>